<dbReference type="Proteomes" id="UP000019118">
    <property type="component" value="Unassembled WGS sequence"/>
</dbReference>
<dbReference type="SUPFAM" id="SSF47113">
    <property type="entry name" value="Histone-fold"/>
    <property type="match status" value="1"/>
</dbReference>
<dbReference type="GO" id="GO:0016251">
    <property type="term" value="F:RNA polymerase II general transcription initiation factor activity"/>
    <property type="evidence" value="ECO:0007669"/>
    <property type="project" value="InterPro"/>
</dbReference>
<dbReference type="AlphaFoldDB" id="A0AAR5Q7W4"/>
<evidence type="ECO:0000256" key="1">
    <source>
        <dbReference type="ARBA" id="ARBA00004123"/>
    </source>
</evidence>
<feature type="compositionally biased region" description="Low complexity" evidence="6">
    <location>
        <begin position="28"/>
        <end position="39"/>
    </location>
</feature>
<keyword evidence="4" id="KW-0804">Transcription</keyword>
<dbReference type="GO" id="GO:0000124">
    <property type="term" value="C:SAGA complex"/>
    <property type="evidence" value="ECO:0007669"/>
    <property type="project" value="InterPro"/>
</dbReference>
<dbReference type="GeneID" id="109543853"/>
<dbReference type="KEGG" id="dpa:109543853"/>
<dbReference type="PANTHER" id="PTHR10221">
    <property type="entry name" value="TRANSCRIPTION INITIATION FACTOR TFIID SUBUNIT 6"/>
    <property type="match status" value="1"/>
</dbReference>
<keyword evidence="5" id="KW-0539">Nucleus</keyword>
<comment type="similarity">
    <text evidence="2">Belongs to the TAF6 family.</text>
</comment>
<dbReference type="PANTHER" id="PTHR10221:SF9">
    <property type="entry name" value="TRANSCRIPTION INITIATION FACTOR TFIID SUBUNIT 6"/>
    <property type="match status" value="1"/>
</dbReference>
<name>A0AAR5Q7W4_DENPD</name>
<reference evidence="8" key="1">
    <citation type="journal article" date="2013" name="Genome Biol.">
        <title>Draft genome of the mountain pine beetle, Dendroctonus ponderosae Hopkins, a major forest pest.</title>
        <authorList>
            <person name="Keeling C.I."/>
            <person name="Yuen M.M."/>
            <person name="Liao N.Y."/>
            <person name="Docking T.R."/>
            <person name="Chan S.K."/>
            <person name="Taylor G.A."/>
            <person name="Palmquist D.L."/>
            <person name="Jackman S.D."/>
            <person name="Nguyen A."/>
            <person name="Li M."/>
            <person name="Henderson H."/>
            <person name="Janes J.K."/>
            <person name="Zhao Y."/>
            <person name="Pandoh P."/>
            <person name="Moore R."/>
            <person name="Sperling F.A."/>
            <person name="Huber D.P."/>
            <person name="Birol I."/>
            <person name="Jones S.J."/>
            <person name="Bohlmann J."/>
        </authorList>
    </citation>
    <scope>NUCLEOTIDE SEQUENCE</scope>
</reference>
<reference evidence="7" key="2">
    <citation type="submission" date="2024-08" db="UniProtKB">
        <authorList>
            <consortium name="EnsemblMetazoa"/>
        </authorList>
    </citation>
    <scope>IDENTIFICATION</scope>
</reference>
<dbReference type="InterPro" id="IPR037796">
    <property type="entry name" value="TAF6"/>
</dbReference>
<feature type="region of interest" description="Disordered" evidence="6">
    <location>
        <begin position="1"/>
        <end position="51"/>
    </location>
</feature>
<dbReference type="GO" id="GO:0051123">
    <property type="term" value="P:RNA polymerase II preinitiation complex assembly"/>
    <property type="evidence" value="ECO:0007669"/>
    <property type="project" value="TreeGrafter"/>
</dbReference>
<evidence type="ECO:0000256" key="5">
    <source>
        <dbReference type="ARBA" id="ARBA00023242"/>
    </source>
</evidence>
<dbReference type="GO" id="GO:0046982">
    <property type="term" value="F:protein heterodimerization activity"/>
    <property type="evidence" value="ECO:0007669"/>
    <property type="project" value="InterPro"/>
</dbReference>
<evidence type="ECO:0008006" key="9">
    <source>
        <dbReference type="Google" id="ProtNLM"/>
    </source>
</evidence>
<comment type="subcellular location">
    <subcellularLocation>
        <location evidence="1">Nucleus</location>
    </subcellularLocation>
</comment>
<dbReference type="RefSeq" id="XP_019769327.1">
    <property type="nucleotide sequence ID" value="XM_019913768.2"/>
</dbReference>
<dbReference type="EnsemblMetazoa" id="XM_019913768.1">
    <property type="protein sequence ID" value="XP_019769327.1"/>
    <property type="gene ID" value="LOC109543853"/>
</dbReference>
<evidence type="ECO:0000256" key="3">
    <source>
        <dbReference type="ARBA" id="ARBA00023015"/>
    </source>
</evidence>
<keyword evidence="8" id="KW-1185">Reference proteome</keyword>
<dbReference type="InterPro" id="IPR016024">
    <property type="entry name" value="ARM-type_fold"/>
</dbReference>
<dbReference type="InterPro" id="IPR009072">
    <property type="entry name" value="Histone-fold"/>
</dbReference>
<sequence length="542" mass="62307">MDEDQPSCSSTGPKPKKIKKKARSEQHSPTTSSNSNSSPINRSPGEKECQYYAGVGPDSTQLYAKEVNCDDISDDACNLLTEDINYKLRYILHDCLIKGKLQGRENILSSDVEEAFSDLTIDKVYGAPSSPNWQRDGRDNRLHYLEDQKINFIEIAEKEFRYSQEGEFLTDSEWLNQDNESETDMEEYRELFAEYFQTMCEAVVSESEEIRQMALLDISTNPNIGRITDWFYHFSYFLLTKNVTYDHLTMRALHLLETLENSPLSSMHVYGKQLRLLIRLLLQRLLISSANEDVIKCMCYVLSLFCLRPPLKRMVLRKLQGKIVSVEENMTVAFLNIIYYVGIDAIKTVFLPNLFHFLNMEKHNPDLTDVIMAIYGVICKADLNKKFTYYAFKESFGCILVPYYRPKLLKPEVEKLEISTVSAKVRLMRTRRKLQCSNRISEHKDDQVFQYALHNCAVNRPNVQGSTTESAFSHGQGVNGFKLLAPCCALRRKIEISNQQHQTGQTSKDTKVTVGQISALLPIRKFDAPKFCKDHSLLSCWL</sequence>
<dbReference type="SUPFAM" id="SSF48371">
    <property type="entry name" value="ARM repeat"/>
    <property type="match status" value="1"/>
</dbReference>
<keyword evidence="3" id="KW-0805">Transcription regulation</keyword>
<evidence type="ECO:0000256" key="2">
    <source>
        <dbReference type="ARBA" id="ARBA00007688"/>
    </source>
</evidence>
<evidence type="ECO:0000313" key="8">
    <source>
        <dbReference type="Proteomes" id="UP000019118"/>
    </source>
</evidence>
<dbReference type="GO" id="GO:0046695">
    <property type="term" value="C:SLIK (SAGA-like) complex"/>
    <property type="evidence" value="ECO:0007669"/>
    <property type="project" value="InterPro"/>
</dbReference>
<dbReference type="GO" id="GO:0005669">
    <property type="term" value="C:transcription factor TFIID complex"/>
    <property type="evidence" value="ECO:0007669"/>
    <property type="project" value="InterPro"/>
</dbReference>
<feature type="compositionally biased region" description="Polar residues" evidence="6">
    <location>
        <begin position="1"/>
        <end position="12"/>
    </location>
</feature>
<dbReference type="Gene3D" id="1.10.20.10">
    <property type="entry name" value="Histone, subunit A"/>
    <property type="match status" value="1"/>
</dbReference>
<accession>A0AAR5Q7W4</accession>
<protein>
    <recommendedName>
        <fullName evidence="9">CCAAT-binding factor domain-containing protein</fullName>
    </recommendedName>
</protein>
<evidence type="ECO:0000256" key="4">
    <source>
        <dbReference type="ARBA" id="ARBA00023163"/>
    </source>
</evidence>
<evidence type="ECO:0000256" key="6">
    <source>
        <dbReference type="SAM" id="MobiDB-lite"/>
    </source>
</evidence>
<dbReference type="GO" id="GO:0003713">
    <property type="term" value="F:transcription coactivator activity"/>
    <property type="evidence" value="ECO:0007669"/>
    <property type="project" value="TreeGrafter"/>
</dbReference>
<organism evidence="7 8">
    <name type="scientific">Dendroctonus ponderosae</name>
    <name type="common">Mountain pine beetle</name>
    <dbReference type="NCBI Taxonomy" id="77166"/>
    <lineage>
        <taxon>Eukaryota</taxon>
        <taxon>Metazoa</taxon>
        <taxon>Ecdysozoa</taxon>
        <taxon>Arthropoda</taxon>
        <taxon>Hexapoda</taxon>
        <taxon>Insecta</taxon>
        <taxon>Pterygota</taxon>
        <taxon>Neoptera</taxon>
        <taxon>Endopterygota</taxon>
        <taxon>Coleoptera</taxon>
        <taxon>Polyphaga</taxon>
        <taxon>Cucujiformia</taxon>
        <taxon>Curculionidae</taxon>
        <taxon>Scolytinae</taxon>
        <taxon>Dendroctonus</taxon>
    </lineage>
</organism>
<proteinExistence type="inferred from homology"/>
<evidence type="ECO:0000313" key="7">
    <source>
        <dbReference type="EnsemblMetazoa" id="XP_019769327.1"/>
    </source>
</evidence>